<dbReference type="VEuPathDB" id="VectorBase:AALB007818"/>
<feature type="compositionally biased region" description="Low complexity" evidence="1">
    <location>
        <begin position="73"/>
        <end position="86"/>
    </location>
</feature>
<evidence type="ECO:0000256" key="1">
    <source>
        <dbReference type="SAM" id="MobiDB-lite"/>
    </source>
</evidence>
<feature type="compositionally biased region" description="Basic and acidic residues" evidence="1">
    <location>
        <begin position="135"/>
        <end position="149"/>
    </location>
</feature>
<organism evidence="2 3">
    <name type="scientific">Anopheles albimanus</name>
    <name type="common">New world malaria mosquito</name>
    <dbReference type="NCBI Taxonomy" id="7167"/>
    <lineage>
        <taxon>Eukaryota</taxon>
        <taxon>Metazoa</taxon>
        <taxon>Ecdysozoa</taxon>
        <taxon>Arthropoda</taxon>
        <taxon>Hexapoda</taxon>
        <taxon>Insecta</taxon>
        <taxon>Pterygota</taxon>
        <taxon>Neoptera</taxon>
        <taxon>Endopterygota</taxon>
        <taxon>Diptera</taxon>
        <taxon>Nematocera</taxon>
        <taxon>Culicoidea</taxon>
        <taxon>Culicidae</taxon>
        <taxon>Anophelinae</taxon>
        <taxon>Anopheles</taxon>
    </lineage>
</organism>
<sequence length="567" mass="65500">MSRQGTPSRFSEDGGSRQDGWRPLAYDGEPSTSRAGDETRESSEVRREIERMRRELEQQRRITQDALRLNTEAGSSTSHAAQQASAEVRKELEDLRRMLQEQERDNQRLLRSGSNERPDGWRPLAYDGEPSTSRAGDETRESSEVRREIERMRRELEQQRRITQDALRLNTEAGSSTSHAAQQASAEVRKELEDLRRMLQEQERDNQRLLRSGSNERPVRWSRLLRAMAYVRRFVHNAKRPPGRAAGPLTPNELKEAETLILRELQRETYPEAYIQANATDTEITARKGSPLHKRKPYMDLDGLIRMKGRIDECSFADPEMKRPVILPKNGTVVELIVDDYHRKFRHSNHETVVNELRLKYDIPALRRAVRNARNKCKYCALRSKMMINMRPLTHVPLDRDDEAPLTPNHFLLGSSSGVKPLILPGEAPPDLKNTWKAAQQANNRIWERWIKTGILKNTWKAAQQANNRIWERWIKTYLTTIRKPSKWFDPVRPMKVGELVLIVDENNPRNCWPRGIVVDVTTSRDGIVRRATVRTAKGTRLERPVSKLVALAVAPQDVQQPQQPDD</sequence>
<dbReference type="PANTHER" id="PTHR47331">
    <property type="entry name" value="PHD-TYPE DOMAIN-CONTAINING PROTEIN"/>
    <property type="match status" value="1"/>
</dbReference>
<dbReference type="Proteomes" id="UP000069272">
    <property type="component" value="Unassembled WGS sequence"/>
</dbReference>
<dbReference type="VEuPathDB" id="VectorBase:AALB20_036533"/>
<proteinExistence type="predicted"/>
<dbReference type="VEuPathDB" id="VectorBase:AALB20_028428"/>
<feature type="region of interest" description="Disordered" evidence="1">
    <location>
        <begin position="1"/>
        <end position="149"/>
    </location>
</feature>
<dbReference type="AlphaFoldDB" id="A0A182FMQ6"/>
<protein>
    <submittedName>
        <fullName evidence="2">DUF5641 domain-containing protein</fullName>
    </submittedName>
</protein>
<keyword evidence="3" id="KW-1185">Reference proteome</keyword>
<feature type="compositionally biased region" description="Basic and acidic residues" evidence="1">
    <location>
        <begin position="87"/>
        <end position="120"/>
    </location>
</feature>
<dbReference type="VEuPathDB" id="VectorBase:AALB20_033686"/>
<dbReference type="EnsemblMetazoa" id="AALB007818-RA">
    <property type="protein sequence ID" value="AALB007818-PA"/>
    <property type="gene ID" value="AALB007818"/>
</dbReference>
<reference evidence="3" key="1">
    <citation type="journal article" date="2017" name="G3 (Bethesda)">
        <title>The Physical Genome Mapping of Anopheles albimanus Corrected Scaffold Misassemblies and Identified Interarm Rearrangements in Genus Anopheles.</title>
        <authorList>
            <person name="Artemov G.N."/>
            <person name="Peery A.N."/>
            <person name="Jiang X."/>
            <person name="Tu Z."/>
            <person name="Stegniy V.N."/>
            <person name="Sharakhova M.V."/>
            <person name="Sharakhov I.V."/>
        </authorList>
    </citation>
    <scope>NUCLEOTIDE SEQUENCE [LARGE SCALE GENOMIC DNA]</scope>
    <source>
        <strain evidence="3">STECLA/ALBI9_A</strain>
    </source>
</reference>
<name>A0A182FMQ6_ANOAL</name>
<evidence type="ECO:0000313" key="3">
    <source>
        <dbReference type="Proteomes" id="UP000069272"/>
    </source>
</evidence>
<dbReference type="STRING" id="7167.A0A182FMQ6"/>
<feature type="compositionally biased region" description="Basic and acidic residues" evidence="1">
    <location>
        <begin position="35"/>
        <end position="63"/>
    </location>
</feature>
<accession>A0A182FMQ6</accession>
<dbReference type="Pfam" id="PF18701">
    <property type="entry name" value="DUF5641"/>
    <property type="match status" value="1"/>
</dbReference>
<reference evidence="2" key="2">
    <citation type="submission" date="2022-08" db="UniProtKB">
        <authorList>
            <consortium name="EnsemblMetazoa"/>
        </authorList>
    </citation>
    <scope>IDENTIFICATION</scope>
    <source>
        <strain evidence="2">STECLA/ALBI9_A</strain>
    </source>
</reference>
<evidence type="ECO:0000313" key="2">
    <source>
        <dbReference type="EnsemblMetazoa" id="AALB007818-PA"/>
    </source>
</evidence>
<dbReference type="InterPro" id="IPR040676">
    <property type="entry name" value="DUF5641"/>
</dbReference>
<dbReference type="PANTHER" id="PTHR47331:SF1">
    <property type="entry name" value="GAG-LIKE PROTEIN"/>
    <property type="match status" value="1"/>
</dbReference>
<feature type="compositionally biased region" description="Basic and acidic residues" evidence="1">
    <location>
        <begin position="10"/>
        <end position="20"/>
    </location>
</feature>